<organism evidence="12 13">
    <name type="scientific">Ktedonobacter racemifer DSM 44963</name>
    <dbReference type="NCBI Taxonomy" id="485913"/>
    <lineage>
        <taxon>Bacteria</taxon>
        <taxon>Bacillati</taxon>
        <taxon>Chloroflexota</taxon>
        <taxon>Ktedonobacteria</taxon>
        <taxon>Ktedonobacterales</taxon>
        <taxon>Ktedonobacteraceae</taxon>
        <taxon>Ktedonobacter</taxon>
    </lineage>
</organism>
<dbReference type="GO" id="GO:0005524">
    <property type="term" value="F:ATP binding"/>
    <property type="evidence" value="ECO:0007669"/>
    <property type="project" value="UniProtKB-KW"/>
</dbReference>
<dbReference type="FunFam" id="3.40.50.300:FF:000299">
    <property type="entry name" value="ABC transporter ATP-binding protein/permease"/>
    <property type="match status" value="1"/>
</dbReference>
<dbReference type="PROSITE" id="PS50893">
    <property type="entry name" value="ABC_TRANSPORTER_2"/>
    <property type="match status" value="1"/>
</dbReference>
<dbReference type="CDD" id="cd07346">
    <property type="entry name" value="ABC_6TM_exporters"/>
    <property type="match status" value="1"/>
</dbReference>
<keyword evidence="5" id="KW-0547">Nucleotide-binding</keyword>
<dbReference type="InterPro" id="IPR003439">
    <property type="entry name" value="ABC_transporter-like_ATP-bd"/>
</dbReference>
<keyword evidence="8 9" id="KW-0472">Membrane</keyword>
<dbReference type="PROSITE" id="PS50929">
    <property type="entry name" value="ABC_TM1F"/>
    <property type="match status" value="1"/>
</dbReference>
<dbReference type="InParanoid" id="D6TV43"/>
<dbReference type="PANTHER" id="PTHR43394">
    <property type="entry name" value="ATP-DEPENDENT PERMEASE MDL1, MITOCHONDRIAL"/>
    <property type="match status" value="1"/>
</dbReference>
<evidence type="ECO:0000256" key="6">
    <source>
        <dbReference type="ARBA" id="ARBA00022840"/>
    </source>
</evidence>
<feature type="transmembrane region" description="Helical" evidence="9">
    <location>
        <begin position="59"/>
        <end position="82"/>
    </location>
</feature>
<dbReference type="InterPro" id="IPR036640">
    <property type="entry name" value="ABC1_TM_sf"/>
</dbReference>
<keyword evidence="2" id="KW-0813">Transport</keyword>
<accession>D6TV43</accession>
<dbReference type="STRING" id="485913.Krac_5163"/>
<keyword evidence="7 9" id="KW-1133">Transmembrane helix</keyword>
<evidence type="ECO:0000256" key="9">
    <source>
        <dbReference type="SAM" id="Phobius"/>
    </source>
</evidence>
<evidence type="ECO:0000313" key="12">
    <source>
        <dbReference type="EMBL" id="EFH84143.1"/>
    </source>
</evidence>
<evidence type="ECO:0000256" key="2">
    <source>
        <dbReference type="ARBA" id="ARBA00022448"/>
    </source>
</evidence>
<keyword evidence="3" id="KW-1003">Cell membrane</keyword>
<dbReference type="EMBL" id="ADVG01000003">
    <property type="protein sequence ID" value="EFH84143.1"/>
    <property type="molecule type" value="Genomic_DNA"/>
</dbReference>
<dbReference type="InterPro" id="IPR039421">
    <property type="entry name" value="Type_1_exporter"/>
</dbReference>
<evidence type="ECO:0000256" key="8">
    <source>
        <dbReference type="ARBA" id="ARBA00023136"/>
    </source>
</evidence>
<evidence type="ECO:0000256" key="4">
    <source>
        <dbReference type="ARBA" id="ARBA00022692"/>
    </source>
</evidence>
<evidence type="ECO:0000259" key="10">
    <source>
        <dbReference type="PROSITE" id="PS50893"/>
    </source>
</evidence>
<dbReference type="eggNOG" id="COG1132">
    <property type="taxonomic scope" value="Bacteria"/>
</dbReference>
<dbReference type="InterPro" id="IPR027417">
    <property type="entry name" value="P-loop_NTPase"/>
</dbReference>
<dbReference type="PROSITE" id="PS00211">
    <property type="entry name" value="ABC_TRANSPORTER_1"/>
    <property type="match status" value="1"/>
</dbReference>
<dbReference type="OrthoDB" id="9769895at2"/>
<comment type="caution">
    <text evidence="12">The sequence shown here is derived from an EMBL/GenBank/DDBJ whole genome shotgun (WGS) entry which is preliminary data.</text>
</comment>
<protein>
    <submittedName>
        <fullName evidence="12">ABC transporter related protein</fullName>
    </submittedName>
</protein>
<dbReference type="PANTHER" id="PTHR43394:SF1">
    <property type="entry name" value="ATP-BINDING CASSETTE SUB-FAMILY B MEMBER 10, MITOCHONDRIAL"/>
    <property type="match status" value="1"/>
</dbReference>
<keyword evidence="6" id="KW-0067">ATP-binding</keyword>
<dbReference type="SUPFAM" id="SSF52540">
    <property type="entry name" value="P-loop containing nucleoside triphosphate hydrolases"/>
    <property type="match status" value="1"/>
</dbReference>
<evidence type="ECO:0000256" key="5">
    <source>
        <dbReference type="ARBA" id="ARBA00022741"/>
    </source>
</evidence>
<proteinExistence type="predicted"/>
<reference evidence="12 13" key="1">
    <citation type="journal article" date="2011" name="Stand. Genomic Sci.">
        <title>Non-contiguous finished genome sequence and contextual data of the filamentous soil bacterium Ktedonobacter racemifer type strain (SOSP1-21).</title>
        <authorList>
            <person name="Chang Y.J."/>
            <person name="Land M."/>
            <person name="Hauser L."/>
            <person name="Chertkov O."/>
            <person name="Del Rio T.G."/>
            <person name="Nolan M."/>
            <person name="Copeland A."/>
            <person name="Tice H."/>
            <person name="Cheng J.F."/>
            <person name="Lucas S."/>
            <person name="Han C."/>
            <person name="Goodwin L."/>
            <person name="Pitluck S."/>
            <person name="Ivanova N."/>
            <person name="Ovchinikova G."/>
            <person name="Pati A."/>
            <person name="Chen A."/>
            <person name="Palaniappan K."/>
            <person name="Mavromatis K."/>
            <person name="Liolios K."/>
            <person name="Brettin T."/>
            <person name="Fiebig A."/>
            <person name="Rohde M."/>
            <person name="Abt B."/>
            <person name="Goker M."/>
            <person name="Detter J.C."/>
            <person name="Woyke T."/>
            <person name="Bristow J."/>
            <person name="Eisen J.A."/>
            <person name="Markowitz V."/>
            <person name="Hugenholtz P."/>
            <person name="Kyrpides N.C."/>
            <person name="Klenk H.P."/>
            <person name="Lapidus A."/>
        </authorList>
    </citation>
    <scope>NUCLEOTIDE SEQUENCE [LARGE SCALE GENOMIC DNA]</scope>
    <source>
        <strain evidence="13">DSM 44963</strain>
    </source>
</reference>
<evidence type="ECO:0000256" key="7">
    <source>
        <dbReference type="ARBA" id="ARBA00022989"/>
    </source>
</evidence>
<keyword evidence="4 9" id="KW-0812">Transmembrane</keyword>
<dbReference type="InterPro" id="IPR003593">
    <property type="entry name" value="AAA+_ATPase"/>
</dbReference>
<feature type="transmembrane region" description="Helical" evidence="9">
    <location>
        <begin position="163"/>
        <end position="187"/>
    </location>
</feature>
<comment type="subcellular location">
    <subcellularLocation>
        <location evidence="1">Cell membrane</location>
        <topology evidence="1">Multi-pass membrane protein</topology>
    </subcellularLocation>
</comment>
<evidence type="ECO:0000256" key="1">
    <source>
        <dbReference type="ARBA" id="ARBA00004651"/>
    </source>
</evidence>
<feature type="domain" description="ABC transporter" evidence="10">
    <location>
        <begin position="337"/>
        <end position="571"/>
    </location>
</feature>
<keyword evidence="13" id="KW-1185">Reference proteome</keyword>
<dbReference type="InterPro" id="IPR017871">
    <property type="entry name" value="ABC_transporter-like_CS"/>
</dbReference>
<dbReference type="InterPro" id="IPR011527">
    <property type="entry name" value="ABC1_TM_dom"/>
</dbReference>
<evidence type="ECO:0000256" key="3">
    <source>
        <dbReference type="ARBA" id="ARBA00022475"/>
    </source>
</evidence>
<dbReference type="GO" id="GO:0015421">
    <property type="term" value="F:ABC-type oligopeptide transporter activity"/>
    <property type="evidence" value="ECO:0007669"/>
    <property type="project" value="TreeGrafter"/>
</dbReference>
<dbReference type="Proteomes" id="UP000004508">
    <property type="component" value="Unassembled WGS sequence"/>
</dbReference>
<dbReference type="GO" id="GO:0005886">
    <property type="term" value="C:plasma membrane"/>
    <property type="evidence" value="ECO:0007669"/>
    <property type="project" value="UniProtKB-SubCell"/>
</dbReference>
<name>D6TV43_KTERA</name>
<dbReference type="RefSeq" id="WP_007915415.1">
    <property type="nucleotide sequence ID" value="NZ_ADVG01000003.1"/>
</dbReference>
<dbReference type="GO" id="GO:0016887">
    <property type="term" value="F:ATP hydrolysis activity"/>
    <property type="evidence" value="ECO:0007669"/>
    <property type="project" value="InterPro"/>
</dbReference>
<dbReference type="Gene3D" id="3.40.50.300">
    <property type="entry name" value="P-loop containing nucleotide triphosphate hydrolases"/>
    <property type="match status" value="1"/>
</dbReference>
<dbReference type="Pfam" id="PF00664">
    <property type="entry name" value="ABC_membrane"/>
    <property type="match status" value="1"/>
</dbReference>
<feature type="domain" description="ABC transmembrane type-1" evidence="11">
    <location>
        <begin position="25"/>
        <end position="303"/>
    </location>
</feature>
<gene>
    <name evidence="12" type="ORF">Krac_5163</name>
</gene>
<feature type="transmembrane region" description="Helical" evidence="9">
    <location>
        <begin position="244"/>
        <end position="267"/>
    </location>
</feature>
<dbReference type="SUPFAM" id="SSF90123">
    <property type="entry name" value="ABC transporter transmembrane region"/>
    <property type="match status" value="1"/>
</dbReference>
<feature type="transmembrane region" description="Helical" evidence="9">
    <location>
        <begin position="136"/>
        <end position="157"/>
    </location>
</feature>
<dbReference type="AlphaFoldDB" id="D6TV43"/>
<dbReference type="Gene3D" id="1.20.1560.10">
    <property type="entry name" value="ABC transporter type 1, transmembrane domain"/>
    <property type="match status" value="1"/>
</dbReference>
<dbReference type="SMART" id="SM00382">
    <property type="entry name" value="AAA"/>
    <property type="match status" value="1"/>
</dbReference>
<evidence type="ECO:0000259" key="11">
    <source>
        <dbReference type="PROSITE" id="PS50929"/>
    </source>
</evidence>
<evidence type="ECO:0000313" key="13">
    <source>
        <dbReference type="Proteomes" id="UP000004508"/>
    </source>
</evidence>
<dbReference type="Pfam" id="PF00005">
    <property type="entry name" value="ABC_tran"/>
    <property type="match status" value="1"/>
</dbReference>
<feature type="transmembrane region" description="Helical" evidence="9">
    <location>
        <begin position="20"/>
        <end position="39"/>
    </location>
</feature>
<sequence length="579" mass="64077">MKLSFSHYISLLRMYLRPQWFKVCLLMLLLFGSIGLDLYNPQLLEHFIDSIHEGLDSLLWIALLFIGLVCVHQVLTTLASYLSEAIGWQATNELRFDLTLHCLNLDMSFHKEHTPGELLERVDGDVAQLSDFFSQFIFYMLGQGLLLIGILAVTFWTDWRVGLLLLAFTALMLTAIRSLRGIAVPYFRASRQASAKLSSFFEERLVSVEDISGNGAQPYVLARLNQLSRQRLHFTLLSSVTGRFFSSAVEISVALTMAAALTLGAYLLRNGQMSLGTVYATYAYTSLLSGSLSIITFQINKIQVATASLQRITELHHTPNAILDGPGADLPGGALAVRFAQVSFGYNPEQSVLRDISLELTPGRTLGLLGRTGSGKTTLTRLLYRAYDAREGSVLLGNIDVRQYKLAELRSRIGVVTQDVQLFQASIRDNLTFFDASISDERILEVMTNLRLTPWYDSLPEGLDTMLAAGGKTLSSGEAQLLAFARVFLQDPALVILDEASSRLDPVTEKLIEGAIQLLLEGRTGIIIAHHLETVRHVDDILILDEGQVQEYGARQQLAADPTSHFAHLLQTGLVEVLA</sequence>